<comment type="caution">
    <text evidence="2">The sequence shown here is derived from an EMBL/GenBank/DDBJ whole genome shotgun (WGS) entry which is preliminary data.</text>
</comment>
<dbReference type="eggNOG" id="COG1403">
    <property type="taxonomic scope" value="Bacteria"/>
</dbReference>
<dbReference type="InterPro" id="IPR003615">
    <property type="entry name" value="HNH_nuc"/>
</dbReference>
<accession>E7RD38</accession>
<proteinExistence type="predicted"/>
<name>E7RD38_9BACL</name>
<organism evidence="2 3">
    <name type="scientific">Planococcus donghaensis MPA1U2</name>
    <dbReference type="NCBI Taxonomy" id="933115"/>
    <lineage>
        <taxon>Bacteria</taxon>
        <taxon>Bacillati</taxon>
        <taxon>Bacillota</taxon>
        <taxon>Bacilli</taxon>
        <taxon>Bacillales</taxon>
        <taxon>Caryophanaceae</taxon>
        <taxon>Planococcus</taxon>
    </lineage>
</organism>
<evidence type="ECO:0000313" key="3">
    <source>
        <dbReference type="Proteomes" id="UP000003052"/>
    </source>
</evidence>
<evidence type="ECO:0000313" key="2">
    <source>
        <dbReference type="EMBL" id="EGA91102.1"/>
    </source>
</evidence>
<keyword evidence="2" id="KW-0540">Nuclease</keyword>
<keyword evidence="2" id="KW-0255">Endonuclease</keyword>
<dbReference type="Proteomes" id="UP000003052">
    <property type="component" value="Unassembled WGS sequence"/>
</dbReference>
<gene>
    <name evidence="2" type="ORF">GPDM_01830</name>
</gene>
<protein>
    <submittedName>
        <fullName evidence="2">HNH endonuclease</fullName>
    </submittedName>
</protein>
<evidence type="ECO:0000259" key="1">
    <source>
        <dbReference type="Pfam" id="PF13395"/>
    </source>
</evidence>
<dbReference type="GO" id="GO:0004519">
    <property type="term" value="F:endonuclease activity"/>
    <property type="evidence" value="ECO:0007669"/>
    <property type="project" value="UniProtKB-KW"/>
</dbReference>
<dbReference type="EMBL" id="AEPB01000006">
    <property type="protein sequence ID" value="EGA91102.1"/>
    <property type="molecule type" value="Genomic_DNA"/>
</dbReference>
<sequence length="327" mass="38166">MAEGWKLKEGVATYRTVSADQLWALCMKVLSSQAVKTTSYKYVLLRAIIENLYKTNDEFELSFNQLAESFARLYWNLVVRNGYSQGYQTSIEKGLMEFKLEFAIPEGASFDGLQKNHQNELIHRIEVSILRKYVVGALYADTNGLFYGFSKKSRKIVLTPGSYEFLLKYQTILFKLINYEMAKFLEKKNPNLTQGILLHEIENITKRESLKQFQQLIVEHSGHSCFYTEKPLVKAQRTIAVDHFVPWSFVHSDDLWNFVLTSSTLNSQKGVKLPAERFLGKLHERNQLLKQSGNVYVKQYMENYSFHQFEKIYNYTEFNGFEKGWLP</sequence>
<reference evidence="2 3" key="1">
    <citation type="journal article" date="2011" name="J. Bacteriol.">
        <title>The Draft Genome of Planococcus donghaensis MPA1U2 Reveals Nonsporulation Pathways Controlled by a Conserved Spo0A Regulon.</title>
        <authorList>
            <person name="Pearson M.D."/>
            <person name="Noller H.F."/>
        </authorList>
    </citation>
    <scope>NUCLEOTIDE SEQUENCE [LARGE SCALE GENOMIC DNA]</scope>
    <source>
        <strain evidence="2 3">MPA1U2</strain>
    </source>
</reference>
<dbReference type="Pfam" id="PF13395">
    <property type="entry name" value="HNH_4"/>
    <property type="match status" value="1"/>
</dbReference>
<keyword evidence="2" id="KW-0378">Hydrolase</keyword>
<dbReference type="CDD" id="cd00085">
    <property type="entry name" value="HNHc"/>
    <property type="match status" value="1"/>
</dbReference>
<feature type="domain" description="HNH nuclease" evidence="1">
    <location>
        <begin position="225"/>
        <end position="274"/>
    </location>
</feature>
<dbReference type="RefSeq" id="WP_008428349.1">
    <property type="nucleotide sequence ID" value="NZ_AEPB01000006.1"/>
</dbReference>
<dbReference type="OrthoDB" id="489287at2"/>
<dbReference type="AlphaFoldDB" id="E7RD38"/>
<dbReference type="Gene3D" id="1.10.30.50">
    <property type="match status" value="1"/>
</dbReference>